<evidence type="ECO:0000256" key="5">
    <source>
        <dbReference type="PROSITE-ProRule" id="PRU00076"/>
    </source>
</evidence>
<sequence>MPAVSALLRFGKYKKILCKADKAKGISKPVPVHRVTEAKICPQKANDRCKANPCPAKMTTCKNTAKSYECIDVNECSKKGLCKSPEFCVNKKKTGYECRCPKELVRDKASKKCIVPDPCKSKESPCPSTSKCETIRSSSGTSHRCVDIDECLTGKYKCGDGEECYNKENGYECRCAKGFTREKGKCIAEIDPCKADPPVCDIKTQRCVSANRTSYECLDIDECSTQKHDCDKNAKCINTEPGFKCQCIPGFKEYDNGRTCKDLNECSNKFLCAKHAKCTNLPGSYKCQCNLGYSGDGKYCKDINECSKKKFKCPAHSKCHNTPGSYSCKCRHGFKLKNGRCLDVDECKVNSHNCHKNALCINSVGSFKCRCKKGFEHLKDGRLCLKDEETSKSNNTLIIIVAVSASLLLVILISCCLYWQRRNKKCKKNDSEEFKTLLADQVAQD</sequence>
<protein>
    <submittedName>
        <fullName evidence="6">Partial</fullName>
    </submittedName>
</protein>
<dbReference type="GO" id="GO:0005509">
    <property type="term" value="F:calcium ion binding"/>
    <property type="evidence" value="ECO:0007669"/>
    <property type="project" value="InterPro"/>
</dbReference>
<dbReference type="AlphaFoldDB" id="A0A7D9I5N5"/>
<gene>
    <name evidence="6" type="ORF">PACLA_8A020739</name>
</gene>
<dbReference type="Gene3D" id="2.10.25.10">
    <property type="entry name" value="Laminin"/>
    <property type="match status" value="6"/>
</dbReference>
<dbReference type="PROSITE" id="PS01187">
    <property type="entry name" value="EGF_CA"/>
    <property type="match status" value="1"/>
</dbReference>
<dbReference type="PANTHER" id="PTHR24050">
    <property type="entry name" value="PA14 DOMAIN-CONTAINING PROTEIN"/>
    <property type="match status" value="1"/>
</dbReference>
<organism evidence="6 7">
    <name type="scientific">Paramuricea clavata</name>
    <name type="common">Red gorgonian</name>
    <name type="synonym">Violescent sea-whip</name>
    <dbReference type="NCBI Taxonomy" id="317549"/>
    <lineage>
        <taxon>Eukaryota</taxon>
        <taxon>Metazoa</taxon>
        <taxon>Cnidaria</taxon>
        <taxon>Anthozoa</taxon>
        <taxon>Octocorallia</taxon>
        <taxon>Malacalcyonacea</taxon>
        <taxon>Plexauridae</taxon>
        <taxon>Paramuricea</taxon>
    </lineage>
</organism>
<dbReference type="SMART" id="SM00179">
    <property type="entry name" value="EGF_CA"/>
    <property type="match status" value="6"/>
</dbReference>
<dbReference type="PROSITE" id="PS01186">
    <property type="entry name" value="EGF_2"/>
    <property type="match status" value="5"/>
</dbReference>
<dbReference type="Proteomes" id="UP001152795">
    <property type="component" value="Unassembled WGS sequence"/>
</dbReference>
<evidence type="ECO:0000313" key="7">
    <source>
        <dbReference type="Proteomes" id="UP001152795"/>
    </source>
</evidence>
<dbReference type="InterPro" id="IPR009030">
    <property type="entry name" value="Growth_fac_rcpt_cys_sf"/>
</dbReference>
<dbReference type="InterPro" id="IPR049883">
    <property type="entry name" value="NOTCH1_EGF-like"/>
</dbReference>
<reference evidence="6" key="1">
    <citation type="submission" date="2020-04" db="EMBL/GenBank/DDBJ databases">
        <authorList>
            <person name="Alioto T."/>
            <person name="Alioto T."/>
            <person name="Gomez Garrido J."/>
        </authorList>
    </citation>
    <scope>NUCLEOTIDE SEQUENCE</scope>
    <source>
        <strain evidence="6">A484AB</strain>
    </source>
</reference>
<dbReference type="PROSITE" id="PS50026">
    <property type="entry name" value="EGF_3"/>
    <property type="match status" value="6"/>
</dbReference>
<dbReference type="SMART" id="SM00181">
    <property type="entry name" value="EGF"/>
    <property type="match status" value="6"/>
</dbReference>
<comment type="caution">
    <text evidence="5">Lacks conserved residue(s) required for the propagation of feature annotation.</text>
</comment>
<dbReference type="InterPro" id="IPR000152">
    <property type="entry name" value="EGF-type_Asp/Asn_hydroxyl_site"/>
</dbReference>
<dbReference type="Pfam" id="PF07645">
    <property type="entry name" value="EGF_CA"/>
    <property type="match status" value="5"/>
</dbReference>
<dbReference type="InterPro" id="IPR052235">
    <property type="entry name" value="Nephronectin_domain"/>
</dbReference>
<keyword evidence="2" id="KW-0732">Signal</keyword>
<keyword evidence="3" id="KW-0677">Repeat</keyword>
<dbReference type="EMBL" id="CACRXK020003272">
    <property type="protein sequence ID" value="CAB3998123.1"/>
    <property type="molecule type" value="Genomic_DNA"/>
</dbReference>
<dbReference type="PROSITE" id="PS00010">
    <property type="entry name" value="ASX_HYDROXYL"/>
    <property type="match status" value="5"/>
</dbReference>
<evidence type="ECO:0000256" key="4">
    <source>
        <dbReference type="ARBA" id="ARBA00023157"/>
    </source>
</evidence>
<dbReference type="InterPro" id="IPR001881">
    <property type="entry name" value="EGF-like_Ca-bd_dom"/>
</dbReference>
<dbReference type="SUPFAM" id="SSF57196">
    <property type="entry name" value="EGF/Laminin"/>
    <property type="match status" value="3"/>
</dbReference>
<evidence type="ECO:0000256" key="2">
    <source>
        <dbReference type="ARBA" id="ARBA00022729"/>
    </source>
</evidence>
<dbReference type="InterPro" id="IPR000742">
    <property type="entry name" value="EGF"/>
</dbReference>
<dbReference type="PANTHER" id="PTHR24050:SF28">
    <property type="entry name" value="UROMODULIN-LIKE"/>
    <property type="match status" value="1"/>
</dbReference>
<dbReference type="Pfam" id="PF12947">
    <property type="entry name" value="EGF_3"/>
    <property type="match status" value="1"/>
</dbReference>
<dbReference type="OrthoDB" id="6516201at2759"/>
<keyword evidence="1 5" id="KW-0245">EGF-like domain</keyword>
<proteinExistence type="predicted"/>
<keyword evidence="4" id="KW-1015">Disulfide bond</keyword>
<dbReference type="SUPFAM" id="SSF57184">
    <property type="entry name" value="Growth factor receptor domain"/>
    <property type="match status" value="1"/>
</dbReference>
<name>A0A7D9I5N5_PARCT</name>
<evidence type="ECO:0000313" key="6">
    <source>
        <dbReference type="EMBL" id="CAB3998123.1"/>
    </source>
</evidence>
<evidence type="ECO:0000256" key="3">
    <source>
        <dbReference type="ARBA" id="ARBA00022737"/>
    </source>
</evidence>
<dbReference type="FunFam" id="2.10.25.10:FF:000038">
    <property type="entry name" value="Fibrillin 2"/>
    <property type="match status" value="3"/>
</dbReference>
<comment type="caution">
    <text evidence="6">The sequence shown here is derived from an EMBL/GenBank/DDBJ whole genome shotgun (WGS) entry which is preliminary data.</text>
</comment>
<dbReference type="InterPro" id="IPR018097">
    <property type="entry name" value="EGF_Ca-bd_CS"/>
</dbReference>
<dbReference type="CDD" id="cd00054">
    <property type="entry name" value="EGF_CA"/>
    <property type="match status" value="4"/>
</dbReference>
<evidence type="ECO:0000256" key="1">
    <source>
        <dbReference type="ARBA" id="ARBA00022536"/>
    </source>
</evidence>
<dbReference type="InterPro" id="IPR024731">
    <property type="entry name" value="NELL2-like_EGF"/>
</dbReference>
<dbReference type="FunFam" id="2.10.25.10:FF:000506">
    <property type="entry name" value="Adhesion G protein-coupled receptor E1"/>
    <property type="match status" value="1"/>
</dbReference>
<accession>A0A7D9I5N5</accession>
<keyword evidence="7" id="KW-1185">Reference proteome</keyword>